<keyword evidence="6" id="KW-1185">Reference proteome</keyword>
<evidence type="ECO:0000256" key="3">
    <source>
        <dbReference type="SAM" id="MobiDB-lite"/>
    </source>
</evidence>
<comment type="caution">
    <text evidence="5">The sequence shown here is derived from an EMBL/GenBank/DDBJ whole genome shotgun (WGS) entry which is preliminary data.</text>
</comment>
<dbReference type="GO" id="GO:0005634">
    <property type="term" value="C:nucleus"/>
    <property type="evidence" value="ECO:0007669"/>
    <property type="project" value="UniProtKB-ARBA"/>
</dbReference>
<sequence length="474" mass="52609">MITPFSIQQLTERLVKLNNSQQCIESLSKWCITHRKKARQIVESWEKHFNESHKEKQVPLMYLANDILQNSRRKGSEFVNEFWKILPRNLKTVCNSDDNQTKTVAMRLVNIWDDRKVFGSHGRVLKDEMLGKEPSTNLDRSVQPQSIMRILKKDANALRIRLAIGCLPEKIMSAFQSIHDVHLEEDTVLNNSNNTANHMLKIEKDIDIAHVQGNVPPSSSELDKHRASLQECAEQLTKFEANREALVSHLKEALNEQESKLYIIRSQLHVANVKIGQQPDEQQKKKTAAEVAAKLSSLPSSAEVLSSVFSSLVAQQAASKRPKTEKQMQTSDAGNGSGGYMTQQVPQQHFPVTQPPQPPFPPPLIPTSQAPAQQYIQTTAGPFMPYGYNGGNTSSSTPPPPPPLPPLAGGYSVIGGFPRPNLLQHHLPSPPPPPPLAQLQTQEQQQGVASGFYPPPPPGIGFYGQQSSKTVVPQ</sequence>
<dbReference type="OrthoDB" id="10069473at2759"/>
<evidence type="ECO:0000259" key="4">
    <source>
        <dbReference type="PROSITE" id="PS51391"/>
    </source>
</evidence>
<feature type="region of interest" description="Disordered" evidence="3">
    <location>
        <begin position="388"/>
        <end position="474"/>
    </location>
</feature>
<dbReference type="OMA" id="YESGDEH"/>
<evidence type="ECO:0000256" key="1">
    <source>
        <dbReference type="ARBA" id="ARBA00022664"/>
    </source>
</evidence>
<dbReference type="Proteomes" id="UP000036987">
    <property type="component" value="Unassembled WGS sequence"/>
</dbReference>
<evidence type="ECO:0000256" key="2">
    <source>
        <dbReference type="SAM" id="Coils"/>
    </source>
</evidence>
<organism evidence="5 6">
    <name type="scientific">Zostera marina</name>
    <name type="common">Eelgrass</name>
    <dbReference type="NCBI Taxonomy" id="29655"/>
    <lineage>
        <taxon>Eukaryota</taxon>
        <taxon>Viridiplantae</taxon>
        <taxon>Streptophyta</taxon>
        <taxon>Embryophyta</taxon>
        <taxon>Tracheophyta</taxon>
        <taxon>Spermatophyta</taxon>
        <taxon>Magnoliopsida</taxon>
        <taxon>Liliopsida</taxon>
        <taxon>Zosteraceae</taxon>
        <taxon>Zostera</taxon>
    </lineage>
</organism>
<dbReference type="InterPro" id="IPR008942">
    <property type="entry name" value="ENTH_VHS"/>
</dbReference>
<dbReference type="GO" id="GO:0000993">
    <property type="term" value="F:RNA polymerase II complex binding"/>
    <property type="evidence" value="ECO:0000318"/>
    <property type="project" value="GO_Central"/>
</dbReference>
<dbReference type="InterPro" id="IPR006569">
    <property type="entry name" value="CID_dom"/>
</dbReference>
<feature type="region of interest" description="Disordered" evidence="3">
    <location>
        <begin position="317"/>
        <end position="343"/>
    </location>
</feature>
<dbReference type="STRING" id="29655.A0A0K9Q0N8"/>
<evidence type="ECO:0000313" key="5">
    <source>
        <dbReference type="EMBL" id="KMZ74843.1"/>
    </source>
</evidence>
<dbReference type="SUPFAM" id="SSF48464">
    <property type="entry name" value="ENTH/VHS domain"/>
    <property type="match status" value="1"/>
</dbReference>
<dbReference type="CDD" id="cd16981">
    <property type="entry name" value="CID_RPRD_like"/>
    <property type="match status" value="1"/>
</dbReference>
<dbReference type="FunFam" id="1.25.40.90:FF:000018">
    <property type="entry name" value="ENTH/VHS family protein isoform 1"/>
    <property type="match status" value="1"/>
</dbReference>
<accession>A0A0K9Q0N8</accession>
<feature type="domain" description="CID" evidence="4">
    <location>
        <begin position="2"/>
        <end position="146"/>
    </location>
</feature>
<gene>
    <name evidence="5" type="ORF">ZOSMA_121G00170</name>
</gene>
<feature type="coiled-coil region" evidence="2">
    <location>
        <begin position="222"/>
        <end position="256"/>
    </location>
</feature>
<dbReference type="GO" id="GO:0031124">
    <property type="term" value="P:mRNA 3'-end processing"/>
    <property type="evidence" value="ECO:0000318"/>
    <property type="project" value="GO_Central"/>
</dbReference>
<feature type="compositionally biased region" description="Low complexity" evidence="3">
    <location>
        <begin position="437"/>
        <end position="446"/>
    </location>
</feature>
<dbReference type="PANTHER" id="PTHR12460:SF0">
    <property type="entry name" value="CID DOMAIN-CONTAINING PROTEIN-RELATED"/>
    <property type="match status" value="1"/>
</dbReference>
<dbReference type="SMART" id="SM00582">
    <property type="entry name" value="RPR"/>
    <property type="match status" value="1"/>
</dbReference>
<evidence type="ECO:0000313" key="6">
    <source>
        <dbReference type="Proteomes" id="UP000036987"/>
    </source>
</evidence>
<dbReference type="PANTHER" id="PTHR12460">
    <property type="entry name" value="CYCLIN-DEPENDENT KINASE INHIBITOR-RELATED PROTEIN"/>
    <property type="match status" value="1"/>
</dbReference>
<name>A0A0K9Q0N8_ZOSMR</name>
<keyword evidence="1" id="KW-0507">mRNA processing</keyword>
<feature type="compositionally biased region" description="Polar residues" evidence="3">
    <location>
        <begin position="465"/>
        <end position="474"/>
    </location>
</feature>
<feature type="compositionally biased region" description="Pro residues" evidence="3">
    <location>
        <begin position="397"/>
        <end position="406"/>
    </location>
</feature>
<keyword evidence="2" id="KW-0175">Coiled coil</keyword>
<dbReference type="EMBL" id="LFYR01000235">
    <property type="protein sequence ID" value="KMZ74843.1"/>
    <property type="molecule type" value="Genomic_DNA"/>
</dbReference>
<dbReference type="Pfam" id="PF04818">
    <property type="entry name" value="CID"/>
    <property type="match status" value="1"/>
</dbReference>
<dbReference type="Gene3D" id="1.25.40.90">
    <property type="match status" value="1"/>
</dbReference>
<proteinExistence type="predicted"/>
<protein>
    <submittedName>
        <fullName evidence="5">Regulation of nuclear pre-mRNA domain-containing protein 1B</fullName>
    </submittedName>
</protein>
<dbReference type="AlphaFoldDB" id="A0A0K9Q0N8"/>
<dbReference type="PROSITE" id="PS51391">
    <property type="entry name" value="CID"/>
    <property type="match status" value="1"/>
</dbReference>
<reference evidence="6" key="1">
    <citation type="journal article" date="2016" name="Nature">
        <title>The genome of the seagrass Zostera marina reveals angiosperm adaptation to the sea.</title>
        <authorList>
            <person name="Olsen J.L."/>
            <person name="Rouze P."/>
            <person name="Verhelst B."/>
            <person name="Lin Y.-C."/>
            <person name="Bayer T."/>
            <person name="Collen J."/>
            <person name="Dattolo E."/>
            <person name="De Paoli E."/>
            <person name="Dittami S."/>
            <person name="Maumus F."/>
            <person name="Michel G."/>
            <person name="Kersting A."/>
            <person name="Lauritano C."/>
            <person name="Lohaus R."/>
            <person name="Toepel M."/>
            <person name="Tonon T."/>
            <person name="Vanneste K."/>
            <person name="Amirebrahimi M."/>
            <person name="Brakel J."/>
            <person name="Bostroem C."/>
            <person name="Chovatia M."/>
            <person name="Grimwood J."/>
            <person name="Jenkins J.W."/>
            <person name="Jueterbock A."/>
            <person name="Mraz A."/>
            <person name="Stam W.T."/>
            <person name="Tice H."/>
            <person name="Bornberg-Bauer E."/>
            <person name="Green P.J."/>
            <person name="Pearson G.A."/>
            <person name="Procaccini G."/>
            <person name="Duarte C.M."/>
            <person name="Schmutz J."/>
            <person name="Reusch T.B.H."/>
            <person name="Van de Peer Y."/>
        </authorList>
    </citation>
    <scope>NUCLEOTIDE SEQUENCE [LARGE SCALE GENOMIC DNA]</scope>
    <source>
        <strain evidence="6">cv. Finnish</strain>
    </source>
</reference>